<proteinExistence type="predicted"/>
<dbReference type="EMBL" id="JBBNAE010000002">
    <property type="protein sequence ID" value="KAK9145242.1"/>
    <property type="molecule type" value="Genomic_DNA"/>
</dbReference>
<organism evidence="1 2">
    <name type="scientific">Stephania japonica</name>
    <dbReference type="NCBI Taxonomy" id="461633"/>
    <lineage>
        <taxon>Eukaryota</taxon>
        <taxon>Viridiplantae</taxon>
        <taxon>Streptophyta</taxon>
        <taxon>Embryophyta</taxon>
        <taxon>Tracheophyta</taxon>
        <taxon>Spermatophyta</taxon>
        <taxon>Magnoliopsida</taxon>
        <taxon>Ranunculales</taxon>
        <taxon>Menispermaceae</taxon>
        <taxon>Menispermoideae</taxon>
        <taxon>Cissampelideae</taxon>
        <taxon>Stephania</taxon>
    </lineage>
</organism>
<comment type="caution">
    <text evidence="1">The sequence shown here is derived from an EMBL/GenBank/DDBJ whole genome shotgun (WGS) entry which is preliminary data.</text>
</comment>
<reference evidence="1 2" key="1">
    <citation type="submission" date="2024-01" db="EMBL/GenBank/DDBJ databases">
        <title>Genome assemblies of Stephania.</title>
        <authorList>
            <person name="Yang L."/>
        </authorList>
    </citation>
    <scope>NUCLEOTIDE SEQUENCE [LARGE SCALE GENOMIC DNA]</scope>
    <source>
        <strain evidence="1">QJT</strain>
        <tissue evidence="1">Leaf</tissue>
    </source>
</reference>
<name>A0AAP0K3I7_9MAGN</name>
<sequence length="62" mass="7213">MLDQVLTTKTPLRLLMSTNNSSNKFFKWFKASNLIWNHKFERKSSFASSSEIEGFSPTKLNK</sequence>
<evidence type="ECO:0000313" key="2">
    <source>
        <dbReference type="Proteomes" id="UP001417504"/>
    </source>
</evidence>
<dbReference type="Proteomes" id="UP001417504">
    <property type="component" value="Unassembled WGS sequence"/>
</dbReference>
<evidence type="ECO:0000313" key="1">
    <source>
        <dbReference type="EMBL" id="KAK9145242.1"/>
    </source>
</evidence>
<gene>
    <name evidence="1" type="ORF">Sjap_005145</name>
</gene>
<accession>A0AAP0K3I7</accession>
<dbReference type="AlphaFoldDB" id="A0AAP0K3I7"/>
<keyword evidence="2" id="KW-1185">Reference proteome</keyword>
<protein>
    <submittedName>
        <fullName evidence="1">Uncharacterized protein</fullName>
    </submittedName>
</protein>